<dbReference type="GO" id="GO:1902600">
    <property type="term" value="P:proton transmembrane transport"/>
    <property type="evidence" value="ECO:0007669"/>
    <property type="project" value="UniProtKB-KW"/>
</dbReference>
<feature type="region of interest" description="Disordered" evidence="2">
    <location>
        <begin position="98"/>
        <end position="117"/>
    </location>
</feature>
<protein>
    <recommendedName>
        <fullName evidence="1">ATP synthase protein I</fullName>
    </recommendedName>
</protein>
<proteinExistence type="inferred from homology"/>
<evidence type="ECO:0000256" key="2">
    <source>
        <dbReference type="SAM" id="MobiDB-lite"/>
    </source>
</evidence>
<dbReference type="PIRSF" id="PIRSF032126">
    <property type="entry name" value="F0F1_ATP_synthase_subunit_I"/>
    <property type="match status" value="1"/>
</dbReference>
<comment type="similarity">
    <text evidence="1">Belongs to the bacterial AtpI family.</text>
</comment>
<sequence length="117" mass="12543">MPQPDDSNEEAIKRLDERLDAFETATKRGPHKASSEAAMGEGYRLLGGVIGGVLGGLGFGWLFDHFLHTTPWGMVAGLMLGTALSAYNAYTSANRTAAKLNAPAPPVVRNEDEDLNR</sequence>
<name>A0A941D4B9_9CAUL</name>
<dbReference type="Proteomes" id="UP000622580">
    <property type="component" value="Unassembled WGS sequence"/>
</dbReference>
<feature type="transmembrane region" description="Helical" evidence="3">
    <location>
        <begin position="42"/>
        <end position="63"/>
    </location>
</feature>
<evidence type="ECO:0000256" key="3">
    <source>
        <dbReference type="SAM" id="Phobius"/>
    </source>
</evidence>
<keyword evidence="3" id="KW-1133">Transmembrane helix</keyword>
<dbReference type="InterPro" id="IPR032820">
    <property type="entry name" value="ATPase_put"/>
</dbReference>
<feature type="transmembrane region" description="Helical" evidence="3">
    <location>
        <begin position="69"/>
        <end position="90"/>
    </location>
</feature>
<comment type="function">
    <text evidence="1">A possible function for this protein is to guide the assembly of the membrane sector of the ATPase enzyme complex.</text>
</comment>
<keyword evidence="1" id="KW-0406">Ion transport</keyword>
<comment type="caution">
    <text evidence="4">The sequence shown here is derived from an EMBL/GenBank/DDBJ whole genome shotgun (WGS) entry which is preliminary data.</text>
</comment>
<keyword evidence="1 3" id="KW-0472">Membrane</keyword>
<dbReference type="Pfam" id="PF09527">
    <property type="entry name" value="ATPase_gene1"/>
    <property type="match status" value="1"/>
</dbReference>
<gene>
    <name evidence="4" type="ORF">JKL49_17200</name>
</gene>
<keyword evidence="3" id="KW-0812">Transmembrane</keyword>
<keyword evidence="5" id="KW-1185">Reference proteome</keyword>
<dbReference type="GO" id="GO:0045259">
    <property type="term" value="C:proton-transporting ATP synthase complex"/>
    <property type="evidence" value="ECO:0007669"/>
    <property type="project" value="UniProtKB-UniRule"/>
</dbReference>
<evidence type="ECO:0000313" key="4">
    <source>
        <dbReference type="EMBL" id="MBR7621134.1"/>
    </source>
</evidence>
<keyword evidence="1" id="KW-0375">Hydrogen ion transport</keyword>
<evidence type="ECO:0000256" key="1">
    <source>
        <dbReference type="PIRNR" id="PIRNR032126"/>
    </source>
</evidence>
<reference evidence="4" key="1">
    <citation type="submission" date="2021-04" db="EMBL/GenBank/DDBJ databases">
        <title>Draft genome assembly of strain Phenylobacterium sp. 20VBR1 using MiniION and Illumina platforms.</title>
        <authorList>
            <person name="Thomas F.A."/>
            <person name="Krishnan K.P."/>
            <person name="Sinha R.K."/>
        </authorList>
    </citation>
    <scope>NUCLEOTIDE SEQUENCE</scope>
    <source>
        <strain evidence="4">20VBR1</strain>
    </source>
</reference>
<dbReference type="InterPro" id="IPR016989">
    <property type="entry name" value="Atp1_alphaprobac"/>
</dbReference>
<organism evidence="4 5">
    <name type="scientific">Phenylobacterium glaciei</name>
    <dbReference type="NCBI Taxonomy" id="2803784"/>
    <lineage>
        <taxon>Bacteria</taxon>
        <taxon>Pseudomonadati</taxon>
        <taxon>Pseudomonadota</taxon>
        <taxon>Alphaproteobacteria</taxon>
        <taxon>Caulobacterales</taxon>
        <taxon>Caulobacteraceae</taxon>
        <taxon>Phenylobacterium</taxon>
    </lineage>
</organism>
<dbReference type="EMBL" id="JAGSGD010000001">
    <property type="protein sequence ID" value="MBR7621134.1"/>
    <property type="molecule type" value="Genomic_DNA"/>
</dbReference>
<dbReference type="AlphaFoldDB" id="A0A941D4B9"/>
<keyword evidence="1" id="KW-0813">Transport</keyword>
<evidence type="ECO:0000313" key="5">
    <source>
        <dbReference type="Proteomes" id="UP000622580"/>
    </source>
</evidence>
<dbReference type="RefSeq" id="WP_215342058.1">
    <property type="nucleotide sequence ID" value="NZ_JAGSGD010000001.1"/>
</dbReference>
<accession>A0A941D4B9</accession>